<dbReference type="EC" id="2.7.13.3" evidence="2"/>
<dbReference type="AlphaFoldDB" id="A0A2T0U417"/>
<evidence type="ECO:0000256" key="4">
    <source>
        <dbReference type="ARBA" id="ARBA00022679"/>
    </source>
</evidence>
<evidence type="ECO:0000313" key="9">
    <source>
        <dbReference type="EMBL" id="PRY52656.1"/>
    </source>
</evidence>
<dbReference type="GO" id="GO:0000155">
    <property type="term" value="F:phosphorelay sensor kinase activity"/>
    <property type="evidence" value="ECO:0007669"/>
    <property type="project" value="InterPro"/>
</dbReference>
<dbReference type="InterPro" id="IPR000700">
    <property type="entry name" value="PAS-assoc_C"/>
</dbReference>
<evidence type="ECO:0000259" key="8">
    <source>
        <dbReference type="PROSITE" id="PS50113"/>
    </source>
</evidence>
<dbReference type="PRINTS" id="PR00344">
    <property type="entry name" value="BCTRLSENSOR"/>
</dbReference>
<dbReference type="InterPro" id="IPR036097">
    <property type="entry name" value="HisK_dim/P_sf"/>
</dbReference>
<protein>
    <recommendedName>
        <fullName evidence="2">histidine kinase</fullName>
        <ecNumber evidence="2">2.7.13.3</ecNumber>
    </recommendedName>
</protein>
<dbReference type="InterPro" id="IPR003594">
    <property type="entry name" value="HATPase_dom"/>
</dbReference>
<dbReference type="SMART" id="SM00091">
    <property type="entry name" value="PAS"/>
    <property type="match status" value="3"/>
</dbReference>
<keyword evidence="3" id="KW-0597">Phosphoprotein</keyword>
<dbReference type="FunFam" id="3.30.565.10:FF:000006">
    <property type="entry name" value="Sensor histidine kinase WalK"/>
    <property type="match status" value="1"/>
</dbReference>
<keyword evidence="4" id="KW-0808">Transferase</keyword>
<feature type="domain" description="PAS" evidence="7">
    <location>
        <begin position="214"/>
        <end position="285"/>
    </location>
</feature>
<dbReference type="InterPro" id="IPR036890">
    <property type="entry name" value="HATPase_C_sf"/>
</dbReference>
<dbReference type="Gene3D" id="1.10.287.130">
    <property type="match status" value="1"/>
</dbReference>
<dbReference type="InterPro" id="IPR004358">
    <property type="entry name" value="Sig_transdc_His_kin-like_C"/>
</dbReference>
<dbReference type="PROSITE" id="PS50113">
    <property type="entry name" value="PAC"/>
    <property type="match status" value="2"/>
</dbReference>
<feature type="domain" description="PAC" evidence="8">
    <location>
        <begin position="414"/>
        <end position="466"/>
    </location>
</feature>
<name>A0A2T0U417_9SPHI</name>
<reference evidence="9 10" key="1">
    <citation type="submission" date="2018-03" db="EMBL/GenBank/DDBJ databases">
        <title>Genomic Encyclopedia of Type Strains, Phase III (KMG-III): the genomes of soil and plant-associated and newly described type strains.</title>
        <authorList>
            <person name="Whitman W."/>
        </authorList>
    </citation>
    <scope>NUCLEOTIDE SEQUENCE [LARGE SCALE GENOMIC DNA]</scope>
    <source>
        <strain evidence="9 10">CGMCC 1.9313</strain>
    </source>
</reference>
<dbReference type="Pfam" id="PF08447">
    <property type="entry name" value="PAS_3"/>
    <property type="match status" value="1"/>
</dbReference>
<sequence>MSGKDSGICLCGPNPRFSATEQTISFLIWLLLMYMRAGLDVLDIIFARGEMADRTRAFDWSATSVGPITDWPLQLRTAVNLLLDSGFPMFIWWGKEKIQFYNDAYLKILGTDEKSKHPKALGQKGEECWQEIWPVISPLIEDVLKTGDAVFREDQFLPIYRKGVLDDVYWTFSYNPIRGEDGTPEGILVVCTETTKRNQQLKETEQQLPLLEKQKQLYDNITSGTPDLMYMFDLQYKFTYANRALLEMWGKSSEEAIGKGLRENGYEEWHAAMHEREIDQVVASKERVRGEVSFPHAVLGKRVYDYILAPVLDEVGEIVAVSGTTRDITEIRKAEAAIIESEARFRNMAEGSGILIALASETGEINYFNKAWSALTGIDTDELLGFGWCALVHPEDKDACLKLYMDSLEKRVPYTGEYRMLSKNGEYRWLLTSGSPRFEPDGSFTGYIGSSIDITERKQNEQRKNEFISMVSHELKTPLTSTISYVQVSQRKLSDNGDLTTAGMLDRAFRQLGKMKALINGFLNVSRLEAGKIYIDKKSVDLSALLKDVESNIVPEASTHTVVFAPVTETWVNIDRDKIEQVISNFISNAIKYSPPNTSIRIACESKNGFAYVSVKDDGIGINQEDQGKLFDRFYRVEGQDRKSISGFGIGLYICKEIIERHGGEIGVISVPGEGSLFWFTLPIER</sequence>
<dbReference type="InterPro" id="IPR000014">
    <property type="entry name" value="PAS"/>
</dbReference>
<keyword evidence="5" id="KW-0418">Kinase</keyword>
<dbReference type="Pfam" id="PF02518">
    <property type="entry name" value="HATPase_c"/>
    <property type="match status" value="1"/>
</dbReference>
<organism evidence="9 10">
    <name type="scientific">Arcticibacter pallidicorallinus</name>
    <dbReference type="NCBI Taxonomy" id="1259464"/>
    <lineage>
        <taxon>Bacteria</taxon>
        <taxon>Pseudomonadati</taxon>
        <taxon>Bacteroidota</taxon>
        <taxon>Sphingobacteriia</taxon>
        <taxon>Sphingobacteriales</taxon>
        <taxon>Sphingobacteriaceae</taxon>
        <taxon>Arcticibacter</taxon>
    </lineage>
</organism>
<dbReference type="EMBL" id="PVTH01000005">
    <property type="protein sequence ID" value="PRY52656.1"/>
    <property type="molecule type" value="Genomic_DNA"/>
</dbReference>
<evidence type="ECO:0000256" key="5">
    <source>
        <dbReference type="ARBA" id="ARBA00022777"/>
    </source>
</evidence>
<proteinExistence type="predicted"/>
<dbReference type="InterPro" id="IPR035965">
    <property type="entry name" value="PAS-like_dom_sf"/>
</dbReference>
<dbReference type="Gene3D" id="3.30.450.20">
    <property type="entry name" value="PAS domain"/>
    <property type="match status" value="3"/>
</dbReference>
<dbReference type="SMART" id="SM00387">
    <property type="entry name" value="HATPase_c"/>
    <property type="match status" value="1"/>
</dbReference>
<dbReference type="CDD" id="cd00130">
    <property type="entry name" value="PAS"/>
    <property type="match status" value="2"/>
</dbReference>
<gene>
    <name evidence="9" type="ORF">B0I27_105122</name>
</gene>
<dbReference type="PROSITE" id="PS50112">
    <property type="entry name" value="PAS"/>
    <property type="match status" value="2"/>
</dbReference>
<evidence type="ECO:0000256" key="1">
    <source>
        <dbReference type="ARBA" id="ARBA00000085"/>
    </source>
</evidence>
<dbReference type="PANTHER" id="PTHR43304">
    <property type="entry name" value="PHYTOCHROME-LIKE PROTEIN CPH1"/>
    <property type="match status" value="1"/>
</dbReference>
<evidence type="ECO:0000259" key="7">
    <source>
        <dbReference type="PROSITE" id="PS50112"/>
    </source>
</evidence>
<dbReference type="Pfam" id="PF08448">
    <property type="entry name" value="PAS_4"/>
    <property type="match status" value="2"/>
</dbReference>
<evidence type="ECO:0000256" key="2">
    <source>
        <dbReference type="ARBA" id="ARBA00012438"/>
    </source>
</evidence>
<dbReference type="InterPro" id="IPR013655">
    <property type="entry name" value="PAS_fold_3"/>
</dbReference>
<dbReference type="InterPro" id="IPR013656">
    <property type="entry name" value="PAS_4"/>
</dbReference>
<dbReference type="NCBIfam" id="TIGR00229">
    <property type="entry name" value="sensory_box"/>
    <property type="match status" value="2"/>
</dbReference>
<accession>A0A2T0U417</accession>
<dbReference type="Gene3D" id="3.30.565.10">
    <property type="entry name" value="Histidine kinase-like ATPase, C-terminal domain"/>
    <property type="match status" value="1"/>
</dbReference>
<feature type="domain" description="Histidine kinase" evidence="6">
    <location>
        <begin position="470"/>
        <end position="686"/>
    </location>
</feature>
<dbReference type="CDD" id="cd00082">
    <property type="entry name" value="HisKA"/>
    <property type="match status" value="1"/>
</dbReference>
<dbReference type="InterPro" id="IPR001610">
    <property type="entry name" value="PAC"/>
</dbReference>
<dbReference type="SMART" id="SM00388">
    <property type="entry name" value="HisKA"/>
    <property type="match status" value="1"/>
</dbReference>
<evidence type="ECO:0000259" key="6">
    <source>
        <dbReference type="PROSITE" id="PS50109"/>
    </source>
</evidence>
<dbReference type="Pfam" id="PF00512">
    <property type="entry name" value="HisKA"/>
    <property type="match status" value="1"/>
</dbReference>
<feature type="domain" description="PAC" evidence="8">
    <location>
        <begin position="288"/>
        <end position="340"/>
    </location>
</feature>
<evidence type="ECO:0000256" key="3">
    <source>
        <dbReference type="ARBA" id="ARBA00022553"/>
    </source>
</evidence>
<dbReference type="SMART" id="SM00086">
    <property type="entry name" value="PAC"/>
    <property type="match status" value="1"/>
</dbReference>
<dbReference type="PANTHER" id="PTHR43304:SF1">
    <property type="entry name" value="PAC DOMAIN-CONTAINING PROTEIN"/>
    <property type="match status" value="1"/>
</dbReference>
<dbReference type="SUPFAM" id="SSF47384">
    <property type="entry name" value="Homodimeric domain of signal transducing histidine kinase"/>
    <property type="match status" value="1"/>
</dbReference>
<keyword evidence="10" id="KW-1185">Reference proteome</keyword>
<dbReference type="InterPro" id="IPR005467">
    <property type="entry name" value="His_kinase_dom"/>
</dbReference>
<dbReference type="SUPFAM" id="SSF55874">
    <property type="entry name" value="ATPase domain of HSP90 chaperone/DNA topoisomerase II/histidine kinase"/>
    <property type="match status" value="1"/>
</dbReference>
<dbReference type="PROSITE" id="PS50109">
    <property type="entry name" value="HIS_KIN"/>
    <property type="match status" value="1"/>
</dbReference>
<comment type="caution">
    <text evidence="9">The sequence shown here is derived from an EMBL/GenBank/DDBJ whole genome shotgun (WGS) entry which is preliminary data.</text>
</comment>
<dbReference type="InterPro" id="IPR052162">
    <property type="entry name" value="Sensor_kinase/Photoreceptor"/>
</dbReference>
<dbReference type="InterPro" id="IPR003661">
    <property type="entry name" value="HisK_dim/P_dom"/>
</dbReference>
<evidence type="ECO:0000313" key="10">
    <source>
        <dbReference type="Proteomes" id="UP000238034"/>
    </source>
</evidence>
<dbReference type="CDD" id="cd00075">
    <property type="entry name" value="HATPase"/>
    <property type="match status" value="1"/>
</dbReference>
<feature type="domain" description="PAS" evidence="7">
    <location>
        <begin position="341"/>
        <end position="411"/>
    </location>
</feature>
<comment type="catalytic activity">
    <reaction evidence="1">
        <text>ATP + protein L-histidine = ADP + protein N-phospho-L-histidine.</text>
        <dbReference type="EC" id="2.7.13.3"/>
    </reaction>
</comment>
<dbReference type="Proteomes" id="UP000238034">
    <property type="component" value="Unassembled WGS sequence"/>
</dbReference>
<dbReference type="SUPFAM" id="SSF55785">
    <property type="entry name" value="PYP-like sensor domain (PAS domain)"/>
    <property type="match status" value="3"/>
</dbReference>
<dbReference type="OrthoDB" id="9813151at2"/>